<feature type="domain" description="HTH iclR-type" evidence="4">
    <location>
        <begin position="16"/>
        <end position="83"/>
    </location>
</feature>
<dbReference type="InterPro" id="IPR050707">
    <property type="entry name" value="HTH_MetabolicPath_Reg"/>
</dbReference>
<dbReference type="PROSITE" id="PS51077">
    <property type="entry name" value="HTH_ICLR"/>
    <property type="match status" value="1"/>
</dbReference>
<keyword evidence="2" id="KW-0238">DNA-binding</keyword>
<dbReference type="Gene3D" id="3.30.450.40">
    <property type="match status" value="1"/>
</dbReference>
<dbReference type="InterPro" id="IPR005471">
    <property type="entry name" value="Tscrpt_reg_IclR_N"/>
</dbReference>
<dbReference type="InterPro" id="IPR036388">
    <property type="entry name" value="WH-like_DNA-bd_sf"/>
</dbReference>
<dbReference type="Proteomes" id="UP000648075">
    <property type="component" value="Unassembled WGS sequence"/>
</dbReference>
<dbReference type="PANTHER" id="PTHR30136:SF34">
    <property type="entry name" value="TRANSCRIPTIONAL REGULATOR"/>
    <property type="match status" value="1"/>
</dbReference>
<dbReference type="GO" id="GO:0003677">
    <property type="term" value="F:DNA binding"/>
    <property type="evidence" value="ECO:0007669"/>
    <property type="project" value="UniProtKB-KW"/>
</dbReference>
<dbReference type="Pfam" id="PF01614">
    <property type="entry name" value="IclR_C"/>
    <property type="match status" value="1"/>
</dbReference>
<evidence type="ECO:0000259" key="4">
    <source>
        <dbReference type="PROSITE" id="PS51077"/>
    </source>
</evidence>
<evidence type="ECO:0000256" key="1">
    <source>
        <dbReference type="ARBA" id="ARBA00023015"/>
    </source>
</evidence>
<gene>
    <name evidence="6" type="primary">pcaR</name>
    <name evidence="6" type="ORF">GCM10011614_28060</name>
</gene>
<dbReference type="AlphaFoldDB" id="A0A918UI88"/>
<evidence type="ECO:0000256" key="3">
    <source>
        <dbReference type="ARBA" id="ARBA00023163"/>
    </source>
</evidence>
<dbReference type="InterPro" id="IPR029016">
    <property type="entry name" value="GAF-like_dom_sf"/>
</dbReference>
<keyword evidence="7" id="KW-1185">Reference proteome</keyword>
<sequence length="256" mass="27799">MNPASHIERPGDPEFMTSLARGLAVMRCIAIAERPVTIADAARYTSLSRAAVRRCIYTLSLLGYVAQEGRGYIVRRQALSLGHPYLSINSLASRAQPALDALRDVLGESCSLGVMEDDQLCYIARAEATRVMSVSLRVGSCLPLYCTSMGRVLLAGRPNEEQEAYLARTSLQVLTKHTITAPQRLLVVIRSAGSDGFSFVDQELEIGLRSIAVPVRRRGQVVAALNVGTSAARMSAEEMRKVLLPPLLETAARLDS</sequence>
<dbReference type="SMART" id="SM00346">
    <property type="entry name" value="HTH_ICLR"/>
    <property type="match status" value="1"/>
</dbReference>
<dbReference type="InterPro" id="IPR036390">
    <property type="entry name" value="WH_DNA-bd_sf"/>
</dbReference>
<dbReference type="GO" id="GO:0045892">
    <property type="term" value="P:negative regulation of DNA-templated transcription"/>
    <property type="evidence" value="ECO:0007669"/>
    <property type="project" value="TreeGrafter"/>
</dbReference>
<feature type="domain" description="IclR-ED" evidence="5">
    <location>
        <begin position="77"/>
        <end position="256"/>
    </location>
</feature>
<organism evidence="6 7">
    <name type="scientific">Novosphingobium colocasiae</name>
    <dbReference type="NCBI Taxonomy" id="1256513"/>
    <lineage>
        <taxon>Bacteria</taxon>
        <taxon>Pseudomonadati</taxon>
        <taxon>Pseudomonadota</taxon>
        <taxon>Alphaproteobacteria</taxon>
        <taxon>Sphingomonadales</taxon>
        <taxon>Sphingomonadaceae</taxon>
        <taxon>Novosphingobium</taxon>
    </lineage>
</organism>
<evidence type="ECO:0000259" key="5">
    <source>
        <dbReference type="PROSITE" id="PS51078"/>
    </source>
</evidence>
<comment type="caution">
    <text evidence="6">The sequence shown here is derived from an EMBL/GenBank/DDBJ whole genome shotgun (WGS) entry which is preliminary data.</text>
</comment>
<accession>A0A918UI88</accession>
<evidence type="ECO:0000313" key="6">
    <source>
        <dbReference type="EMBL" id="GGZ11437.1"/>
    </source>
</evidence>
<keyword evidence="1" id="KW-0805">Transcription regulation</keyword>
<dbReference type="Pfam" id="PF09339">
    <property type="entry name" value="HTH_IclR"/>
    <property type="match status" value="1"/>
</dbReference>
<name>A0A918UI88_9SPHN</name>
<dbReference type="GO" id="GO:0003700">
    <property type="term" value="F:DNA-binding transcription factor activity"/>
    <property type="evidence" value="ECO:0007669"/>
    <property type="project" value="TreeGrafter"/>
</dbReference>
<reference evidence="6" key="2">
    <citation type="submission" date="2020-09" db="EMBL/GenBank/DDBJ databases">
        <authorList>
            <person name="Sun Q."/>
            <person name="Kim S."/>
        </authorList>
    </citation>
    <scope>NUCLEOTIDE SEQUENCE</scope>
    <source>
        <strain evidence="6">KCTC 32255</strain>
    </source>
</reference>
<dbReference type="PANTHER" id="PTHR30136">
    <property type="entry name" value="HELIX-TURN-HELIX TRANSCRIPTIONAL REGULATOR, ICLR FAMILY"/>
    <property type="match status" value="1"/>
</dbReference>
<dbReference type="SUPFAM" id="SSF55781">
    <property type="entry name" value="GAF domain-like"/>
    <property type="match status" value="1"/>
</dbReference>
<dbReference type="SUPFAM" id="SSF46785">
    <property type="entry name" value="Winged helix' DNA-binding domain"/>
    <property type="match status" value="1"/>
</dbReference>
<evidence type="ECO:0000256" key="2">
    <source>
        <dbReference type="ARBA" id="ARBA00023125"/>
    </source>
</evidence>
<dbReference type="Gene3D" id="1.10.10.10">
    <property type="entry name" value="Winged helix-like DNA-binding domain superfamily/Winged helix DNA-binding domain"/>
    <property type="match status" value="1"/>
</dbReference>
<dbReference type="InterPro" id="IPR014757">
    <property type="entry name" value="Tscrpt_reg_IclR_C"/>
</dbReference>
<proteinExistence type="predicted"/>
<reference evidence="6" key="1">
    <citation type="journal article" date="2014" name="Int. J. Syst. Evol. Microbiol.">
        <title>Complete genome sequence of Corynebacterium casei LMG S-19264T (=DSM 44701T), isolated from a smear-ripened cheese.</title>
        <authorList>
            <consortium name="US DOE Joint Genome Institute (JGI-PGF)"/>
            <person name="Walter F."/>
            <person name="Albersmeier A."/>
            <person name="Kalinowski J."/>
            <person name="Ruckert C."/>
        </authorList>
    </citation>
    <scope>NUCLEOTIDE SEQUENCE</scope>
    <source>
        <strain evidence="6">KCTC 32255</strain>
    </source>
</reference>
<protein>
    <submittedName>
        <fullName evidence="6">Transcriptional regulator</fullName>
    </submittedName>
</protein>
<keyword evidence="3" id="KW-0804">Transcription</keyword>
<evidence type="ECO:0000313" key="7">
    <source>
        <dbReference type="Proteomes" id="UP000648075"/>
    </source>
</evidence>
<dbReference type="PROSITE" id="PS51078">
    <property type="entry name" value="ICLR_ED"/>
    <property type="match status" value="1"/>
</dbReference>
<dbReference type="EMBL" id="BMZA01000012">
    <property type="protein sequence ID" value="GGZ11437.1"/>
    <property type="molecule type" value="Genomic_DNA"/>
</dbReference>